<gene>
    <name evidence="6" type="ordered locus">Metin_0146</name>
</gene>
<dbReference type="GO" id="GO:0006777">
    <property type="term" value="P:Mo-molybdopterin cofactor biosynthetic process"/>
    <property type="evidence" value="ECO:0007669"/>
    <property type="project" value="UniProtKB-KW"/>
</dbReference>
<organism evidence="6 7">
    <name type="scientific">Methanocaldococcus infernus (strain DSM 11812 / JCM 15783 / ME)</name>
    <dbReference type="NCBI Taxonomy" id="573063"/>
    <lineage>
        <taxon>Archaea</taxon>
        <taxon>Methanobacteriati</taxon>
        <taxon>Methanobacteriota</taxon>
        <taxon>Methanomada group</taxon>
        <taxon>Methanococci</taxon>
        <taxon>Methanococcales</taxon>
        <taxon>Methanocaldococcaceae</taxon>
        <taxon>Methanocaldococcus</taxon>
    </lineage>
</organism>
<evidence type="ECO:0000259" key="5">
    <source>
        <dbReference type="SMART" id="SM00852"/>
    </source>
</evidence>
<dbReference type="HOGENOM" id="CLU_010186_7_2_2"/>
<dbReference type="CDD" id="cd00887">
    <property type="entry name" value="MoeA"/>
    <property type="match status" value="1"/>
</dbReference>
<evidence type="ECO:0000256" key="1">
    <source>
        <dbReference type="ARBA" id="ARBA00005046"/>
    </source>
</evidence>
<proteinExistence type="inferred from homology"/>
<dbReference type="NCBIfam" id="TIGR00177">
    <property type="entry name" value="molyb_syn"/>
    <property type="match status" value="1"/>
</dbReference>
<evidence type="ECO:0000313" key="6">
    <source>
        <dbReference type="EMBL" id="ADG12818.1"/>
    </source>
</evidence>
<accession>D5VQG5</accession>
<keyword evidence="4" id="KW-0812">Transmembrane</keyword>
<dbReference type="Gene3D" id="2.40.340.10">
    <property type="entry name" value="MoeA, C-terminal, domain IV"/>
    <property type="match status" value="1"/>
</dbReference>
<comment type="pathway">
    <text evidence="1">Cofactor biosynthesis; molybdopterin biosynthesis.</text>
</comment>
<dbReference type="Pfam" id="PF00994">
    <property type="entry name" value="MoCF_biosynth"/>
    <property type="match status" value="1"/>
</dbReference>
<name>D5VQG5_METIM</name>
<keyword evidence="7" id="KW-1185">Reference proteome</keyword>
<evidence type="ECO:0000256" key="3">
    <source>
        <dbReference type="ARBA" id="ARBA00023150"/>
    </source>
</evidence>
<sequence>MLIKSVISYKEALEIVKKHFKPNISEVSLINSLNKICGEDIKALISLPYFKSSAMDGYAVRAEDVRGASETNPIILRLVDKEEIDEGEAKKVFTGSPLPENADSVVMKEFCREDNELVEVYKTVFKGENVREIGEDVKKGELILKKGDKIRGFHLALLSSLGVRKVKVYDLTFGIINTGDELIELEEFNINKLNHKIVNSNLFLLSGLINELGFNYKYYGIVKDDPEKLKDVIKKAIDEVDSLIITGGTSVGERDYSVKVAKELGTLLIHGVNTRPGKPFAFSLIKDKPVFLLSGYPVALLTQFELFIYRLITKRKKVKLPLSRGVASELGRLDLLRVKVYDKVEPLRIGGSGIISSLIKSDGYLLIPENVEGYEKGEEVEVYLW</sequence>
<feature type="transmembrane region" description="Helical" evidence="4">
    <location>
        <begin position="290"/>
        <end position="312"/>
    </location>
</feature>
<dbReference type="InterPro" id="IPR001453">
    <property type="entry name" value="MoaB/Mog_dom"/>
</dbReference>
<dbReference type="AlphaFoldDB" id="D5VQG5"/>
<dbReference type="Proteomes" id="UP000002061">
    <property type="component" value="Chromosome"/>
</dbReference>
<evidence type="ECO:0000256" key="2">
    <source>
        <dbReference type="ARBA" id="ARBA00010763"/>
    </source>
</evidence>
<dbReference type="SUPFAM" id="SSF53218">
    <property type="entry name" value="Molybdenum cofactor biosynthesis proteins"/>
    <property type="match status" value="1"/>
</dbReference>
<dbReference type="GeneID" id="9131146"/>
<dbReference type="Gene3D" id="3.90.105.10">
    <property type="entry name" value="Molybdopterin biosynthesis moea protein, domain 2"/>
    <property type="match status" value="1"/>
</dbReference>
<dbReference type="GO" id="GO:0005737">
    <property type="term" value="C:cytoplasm"/>
    <property type="evidence" value="ECO:0007669"/>
    <property type="project" value="TreeGrafter"/>
</dbReference>
<protein>
    <submittedName>
        <fullName evidence="6">Molybdenum cofactor synthesis domain protein</fullName>
    </submittedName>
</protein>
<dbReference type="OrthoDB" id="31371at2157"/>
<dbReference type="InterPro" id="IPR005110">
    <property type="entry name" value="MoeA_linker/N"/>
</dbReference>
<dbReference type="eggNOG" id="arCOG00216">
    <property type="taxonomic scope" value="Archaea"/>
</dbReference>
<dbReference type="Gene3D" id="2.170.190.11">
    <property type="entry name" value="Molybdopterin biosynthesis moea protein, domain 3"/>
    <property type="match status" value="1"/>
</dbReference>
<dbReference type="STRING" id="573063.Metin_0146"/>
<dbReference type="InterPro" id="IPR036425">
    <property type="entry name" value="MoaB/Mog-like_dom_sf"/>
</dbReference>
<dbReference type="FunFam" id="2.40.340.10:FF:000005">
    <property type="entry name" value="Molybdopterin molybdenumtransferase MoeA"/>
    <property type="match status" value="1"/>
</dbReference>
<dbReference type="EMBL" id="CP002009">
    <property type="protein sequence ID" value="ADG12818.1"/>
    <property type="molecule type" value="Genomic_DNA"/>
</dbReference>
<comment type="similarity">
    <text evidence="2">Belongs to the MoeA family.</text>
</comment>
<keyword evidence="4" id="KW-1133">Transmembrane helix</keyword>
<dbReference type="InterPro" id="IPR005111">
    <property type="entry name" value="MoeA_C_domain_IV"/>
</dbReference>
<dbReference type="SUPFAM" id="SSF63882">
    <property type="entry name" value="MoeA N-terminal region -like"/>
    <property type="match status" value="1"/>
</dbReference>
<dbReference type="InterPro" id="IPR038987">
    <property type="entry name" value="MoeA-like"/>
</dbReference>
<dbReference type="InterPro" id="IPR036688">
    <property type="entry name" value="MoeA_C_domain_IV_sf"/>
</dbReference>
<dbReference type="PANTHER" id="PTHR10192">
    <property type="entry name" value="MOLYBDOPTERIN BIOSYNTHESIS PROTEIN"/>
    <property type="match status" value="1"/>
</dbReference>
<dbReference type="GO" id="GO:0061599">
    <property type="term" value="F:molybdopterin molybdotransferase activity"/>
    <property type="evidence" value="ECO:0007669"/>
    <property type="project" value="TreeGrafter"/>
</dbReference>
<evidence type="ECO:0000256" key="4">
    <source>
        <dbReference type="SAM" id="Phobius"/>
    </source>
</evidence>
<keyword evidence="4" id="KW-0472">Membrane</keyword>
<dbReference type="Pfam" id="PF03453">
    <property type="entry name" value="MoeA_N"/>
    <property type="match status" value="1"/>
</dbReference>
<dbReference type="Pfam" id="PF03454">
    <property type="entry name" value="MoeA_C"/>
    <property type="match status" value="1"/>
</dbReference>
<dbReference type="SUPFAM" id="SSF63867">
    <property type="entry name" value="MoeA C-terminal domain-like"/>
    <property type="match status" value="1"/>
</dbReference>
<dbReference type="UniPathway" id="UPA00344"/>
<feature type="domain" description="MoaB/Mog" evidence="5">
    <location>
        <begin position="174"/>
        <end position="314"/>
    </location>
</feature>
<dbReference type="Gene3D" id="3.40.980.10">
    <property type="entry name" value="MoaB/Mog-like domain"/>
    <property type="match status" value="1"/>
</dbReference>
<dbReference type="SMART" id="SM00852">
    <property type="entry name" value="MoCF_biosynth"/>
    <property type="match status" value="1"/>
</dbReference>
<dbReference type="PANTHER" id="PTHR10192:SF19">
    <property type="entry name" value="MOLYBDOPTERIN BIOSYNTHESIS PROTEIN MJ0666-RELATED"/>
    <property type="match status" value="1"/>
</dbReference>
<keyword evidence="3" id="KW-0501">Molybdenum cofactor biosynthesis</keyword>
<dbReference type="InterPro" id="IPR036135">
    <property type="entry name" value="MoeA_linker/N_sf"/>
</dbReference>
<evidence type="ECO:0000313" key="7">
    <source>
        <dbReference type="Proteomes" id="UP000002061"/>
    </source>
</evidence>
<dbReference type="RefSeq" id="WP_013099564.1">
    <property type="nucleotide sequence ID" value="NC_014122.1"/>
</dbReference>
<reference evidence="6" key="1">
    <citation type="submission" date="2010-04" db="EMBL/GenBank/DDBJ databases">
        <title>Complete sequence of Methanocaldococcus infernus ME.</title>
        <authorList>
            <consortium name="US DOE Joint Genome Institute"/>
            <person name="Lucas S."/>
            <person name="Copeland A."/>
            <person name="Lapidus A."/>
            <person name="Cheng J.-F."/>
            <person name="Bruce D."/>
            <person name="Goodwin L."/>
            <person name="Pitluck S."/>
            <person name="Munk A.C."/>
            <person name="Detter J.C."/>
            <person name="Han C."/>
            <person name="Tapia R."/>
            <person name="Land M."/>
            <person name="Hauser L."/>
            <person name="Kyrpides N."/>
            <person name="Mikhailova N."/>
            <person name="Sieprawska-Lupa M."/>
            <person name="Whitman W.B."/>
            <person name="Woyke T."/>
        </authorList>
    </citation>
    <scope>NUCLEOTIDE SEQUENCE [LARGE SCALE GENOMIC DNA]</scope>
    <source>
        <strain evidence="6">ME</strain>
    </source>
</reference>
<dbReference type="KEGG" id="mif:Metin_0146"/>